<dbReference type="Proteomes" id="UP000255389">
    <property type="component" value="Unassembled WGS sequence"/>
</dbReference>
<organism evidence="1 2">
    <name type="scientific">Mycolicibacterium fortuitum</name>
    <name type="common">Mycobacterium fortuitum</name>
    <dbReference type="NCBI Taxonomy" id="1766"/>
    <lineage>
        <taxon>Bacteria</taxon>
        <taxon>Bacillati</taxon>
        <taxon>Actinomycetota</taxon>
        <taxon>Actinomycetes</taxon>
        <taxon>Mycobacteriales</taxon>
        <taxon>Mycobacteriaceae</taxon>
        <taxon>Mycolicibacterium</taxon>
    </lineage>
</organism>
<accession>A0A378WDF6</accession>
<evidence type="ECO:0000313" key="1">
    <source>
        <dbReference type="EMBL" id="SUA31668.1"/>
    </source>
</evidence>
<dbReference type="AlphaFoldDB" id="A0A378WDF6"/>
<dbReference type="EMBL" id="UGQY01000006">
    <property type="protein sequence ID" value="SUA31668.1"/>
    <property type="molecule type" value="Genomic_DNA"/>
</dbReference>
<protein>
    <submittedName>
        <fullName evidence="1">Uncharacterized protein</fullName>
    </submittedName>
</protein>
<reference evidence="1 2" key="1">
    <citation type="submission" date="2018-06" db="EMBL/GenBank/DDBJ databases">
        <authorList>
            <consortium name="Pathogen Informatics"/>
            <person name="Doyle S."/>
        </authorList>
    </citation>
    <scope>NUCLEOTIDE SEQUENCE [LARGE SCALE GENOMIC DNA]</scope>
    <source>
        <strain evidence="1 2">NCTC1542</strain>
    </source>
</reference>
<evidence type="ECO:0000313" key="2">
    <source>
        <dbReference type="Proteomes" id="UP000255389"/>
    </source>
</evidence>
<sequence>MFDVQLPCGSVVTASFADEDYGTNGQYPLRSGDHITVELSPGSARIMFGYVLEEPNRMHKRSQAGRR</sequence>
<name>A0A378WDF6_MYCFO</name>
<gene>
    <name evidence="1" type="ORF">NCTC1542_07023</name>
</gene>
<proteinExistence type="predicted"/>